<evidence type="ECO:0000313" key="1">
    <source>
        <dbReference type="EMBL" id="MBW0472071.1"/>
    </source>
</evidence>
<dbReference type="Proteomes" id="UP000765509">
    <property type="component" value="Unassembled WGS sequence"/>
</dbReference>
<sequence>MKVGVESVIWHSSIQRTVGIEWQIYVWPTDSPPEPATTGSPSSSGLAYWLRRIDSDKKFKGCMYLGSNNLGEGNCLARWAKPMLSCYQSTG</sequence>
<keyword evidence="2" id="KW-1185">Reference proteome</keyword>
<evidence type="ECO:0000313" key="2">
    <source>
        <dbReference type="Proteomes" id="UP000765509"/>
    </source>
</evidence>
<accession>A0A9Q3BWE8</accession>
<organism evidence="1 2">
    <name type="scientific">Austropuccinia psidii MF-1</name>
    <dbReference type="NCBI Taxonomy" id="1389203"/>
    <lineage>
        <taxon>Eukaryota</taxon>
        <taxon>Fungi</taxon>
        <taxon>Dikarya</taxon>
        <taxon>Basidiomycota</taxon>
        <taxon>Pucciniomycotina</taxon>
        <taxon>Pucciniomycetes</taxon>
        <taxon>Pucciniales</taxon>
        <taxon>Sphaerophragmiaceae</taxon>
        <taxon>Austropuccinia</taxon>
    </lineage>
</organism>
<reference evidence="1" key="1">
    <citation type="submission" date="2021-03" db="EMBL/GenBank/DDBJ databases">
        <title>Draft genome sequence of rust myrtle Austropuccinia psidii MF-1, a brazilian biotype.</title>
        <authorList>
            <person name="Quecine M.C."/>
            <person name="Pachon D.M.R."/>
            <person name="Bonatelli M.L."/>
            <person name="Correr F.H."/>
            <person name="Franceschini L.M."/>
            <person name="Leite T.F."/>
            <person name="Margarido G.R.A."/>
            <person name="Almeida C.A."/>
            <person name="Ferrarezi J.A."/>
            <person name="Labate C.A."/>
        </authorList>
    </citation>
    <scope>NUCLEOTIDE SEQUENCE</scope>
    <source>
        <strain evidence="1">MF-1</strain>
    </source>
</reference>
<gene>
    <name evidence="1" type="ORF">O181_011786</name>
</gene>
<proteinExistence type="predicted"/>
<comment type="caution">
    <text evidence="1">The sequence shown here is derived from an EMBL/GenBank/DDBJ whole genome shotgun (WGS) entry which is preliminary data.</text>
</comment>
<protein>
    <submittedName>
        <fullName evidence="1">Uncharacterized protein</fullName>
    </submittedName>
</protein>
<name>A0A9Q3BWE8_9BASI</name>
<dbReference type="AlphaFoldDB" id="A0A9Q3BWE8"/>
<dbReference type="EMBL" id="AVOT02002958">
    <property type="protein sequence ID" value="MBW0472071.1"/>
    <property type="molecule type" value="Genomic_DNA"/>
</dbReference>